<evidence type="ECO:0000313" key="2">
    <source>
        <dbReference type="Proteomes" id="UP000499080"/>
    </source>
</evidence>
<evidence type="ECO:0000313" key="1">
    <source>
        <dbReference type="EMBL" id="GBO10102.1"/>
    </source>
</evidence>
<proteinExistence type="predicted"/>
<accession>A0A4Y2UBT4</accession>
<protein>
    <submittedName>
        <fullName evidence="1">Uncharacterized protein</fullName>
    </submittedName>
</protein>
<sequence length="132" mass="15025">MNCSKRPYNHIVIHNQELIRVLPPLMHPLHSPVGVQGSPVINNCQIFSYLFPVCTPHSFWKNNGKQQTKFPRNISSMKSEVAPAICRQVSRIIQLEGVRMGCREEGGEAVIRIGPYHPPLKRERAPKSLNYN</sequence>
<gene>
    <name evidence="1" type="ORF">AVEN_26707_1</name>
</gene>
<dbReference type="EMBL" id="BGPR01035328">
    <property type="protein sequence ID" value="GBO10102.1"/>
    <property type="molecule type" value="Genomic_DNA"/>
</dbReference>
<comment type="caution">
    <text evidence="1">The sequence shown here is derived from an EMBL/GenBank/DDBJ whole genome shotgun (WGS) entry which is preliminary data.</text>
</comment>
<organism evidence="1 2">
    <name type="scientific">Araneus ventricosus</name>
    <name type="common">Orbweaver spider</name>
    <name type="synonym">Epeira ventricosa</name>
    <dbReference type="NCBI Taxonomy" id="182803"/>
    <lineage>
        <taxon>Eukaryota</taxon>
        <taxon>Metazoa</taxon>
        <taxon>Ecdysozoa</taxon>
        <taxon>Arthropoda</taxon>
        <taxon>Chelicerata</taxon>
        <taxon>Arachnida</taxon>
        <taxon>Araneae</taxon>
        <taxon>Araneomorphae</taxon>
        <taxon>Entelegynae</taxon>
        <taxon>Araneoidea</taxon>
        <taxon>Araneidae</taxon>
        <taxon>Araneus</taxon>
    </lineage>
</organism>
<dbReference type="Proteomes" id="UP000499080">
    <property type="component" value="Unassembled WGS sequence"/>
</dbReference>
<name>A0A4Y2UBT4_ARAVE</name>
<keyword evidence="2" id="KW-1185">Reference proteome</keyword>
<dbReference type="AlphaFoldDB" id="A0A4Y2UBT4"/>
<reference evidence="1 2" key="1">
    <citation type="journal article" date="2019" name="Sci. Rep.">
        <title>Orb-weaving spider Araneus ventricosus genome elucidates the spidroin gene catalogue.</title>
        <authorList>
            <person name="Kono N."/>
            <person name="Nakamura H."/>
            <person name="Ohtoshi R."/>
            <person name="Moran D.A.P."/>
            <person name="Shinohara A."/>
            <person name="Yoshida Y."/>
            <person name="Fujiwara M."/>
            <person name="Mori M."/>
            <person name="Tomita M."/>
            <person name="Arakawa K."/>
        </authorList>
    </citation>
    <scope>NUCLEOTIDE SEQUENCE [LARGE SCALE GENOMIC DNA]</scope>
</reference>